<keyword evidence="12" id="KW-1185">Reference proteome</keyword>
<dbReference type="PANTHER" id="PTHR32234">
    <property type="entry name" value="THIOL:DISULFIDE INTERCHANGE PROTEIN DSBD"/>
    <property type="match status" value="1"/>
</dbReference>
<feature type="transmembrane region" description="Helical" evidence="8">
    <location>
        <begin position="438"/>
        <end position="461"/>
    </location>
</feature>
<dbReference type="GO" id="GO:0017004">
    <property type="term" value="P:cytochrome complex assembly"/>
    <property type="evidence" value="ECO:0007669"/>
    <property type="project" value="UniProtKB-KW"/>
</dbReference>
<evidence type="ECO:0000256" key="8">
    <source>
        <dbReference type="SAM" id="Phobius"/>
    </source>
</evidence>
<dbReference type="KEGG" id="otk:C6570_02625"/>
<dbReference type="InterPro" id="IPR036249">
    <property type="entry name" value="Thioredoxin-like_sf"/>
</dbReference>
<dbReference type="GO" id="GO:0045454">
    <property type="term" value="P:cell redox homeostasis"/>
    <property type="evidence" value="ECO:0007669"/>
    <property type="project" value="TreeGrafter"/>
</dbReference>
<keyword evidence="7" id="KW-0676">Redox-active center</keyword>
<dbReference type="Pfam" id="PF13899">
    <property type="entry name" value="Thioredoxin_7"/>
    <property type="match status" value="1"/>
</dbReference>
<feature type="transmembrane region" description="Helical" evidence="8">
    <location>
        <begin position="580"/>
        <end position="599"/>
    </location>
</feature>
<keyword evidence="5 8" id="KW-1133">Transmembrane helix</keyword>
<evidence type="ECO:0000256" key="1">
    <source>
        <dbReference type="ARBA" id="ARBA00004651"/>
    </source>
</evidence>
<feature type="transmembrane region" description="Helical" evidence="8">
    <location>
        <begin position="512"/>
        <end position="536"/>
    </location>
</feature>
<keyword evidence="9" id="KW-0732">Signal</keyword>
<dbReference type="InterPro" id="IPR035671">
    <property type="entry name" value="DsbD_gamma"/>
</dbReference>
<dbReference type="OrthoDB" id="9811036at2"/>
<feature type="signal peptide" evidence="9">
    <location>
        <begin position="1"/>
        <end position="28"/>
    </location>
</feature>
<evidence type="ECO:0000256" key="5">
    <source>
        <dbReference type="ARBA" id="ARBA00022989"/>
    </source>
</evidence>
<feature type="domain" description="Thioredoxin" evidence="10">
    <location>
        <begin position="627"/>
        <end position="756"/>
    </location>
</feature>
<feature type="transmembrane region" description="Helical" evidence="8">
    <location>
        <begin position="402"/>
        <end position="426"/>
    </location>
</feature>
<dbReference type="AlphaFoldDB" id="A0A2S0MBJ2"/>
<gene>
    <name evidence="11" type="ORF">C6570_02625</name>
</gene>
<feature type="transmembrane region" description="Helical" evidence="8">
    <location>
        <begin position="606"/>
        <end position="624"/>
    </location>
</feature>
<dbReference type="InterPro" id="IPR003834">
    <property type="entry name" value="Cyt_c_assmbl_TM_dom"/>
</dbReference>
<sequence>MACARALRISLIAMFWIAVSAVWTGANAQNVPKAEVKTEQVQATLLAHAPQGVPIGLQPGAATGQPVWVGLQFTHAPHWHTYWKNAGDSGMPTELQWTLPPGVMAGDIAWPLPKKIPIGQLANYGYDDTVLLPVPLIITPEYKPGVLDEAMDVRLKATWLVCRKECIPQEGEFALKLPLRSSTALNAAAFDAALKQQPAPLGGTQQVALTDGGQRLAVRVSGLPASARGQTLELFAETPNVLLTGATQAAPGEAAGPRTWTQRWDGDVWTADVPVSPERSESPEKMPLVLVAGQQGWRADAVVQGAWPAVAQAAVVSPALEAALKANAQNSTGGTAGDANAAAPPGTATPVPTGTFLFALLGAVLGGLVLNLMPCVFPVLAIKVLGFAQHANDQRAHRISGVAYSVGVVLSFLALGALVLALRAAGQHLGWGFQLQSPAVVAALAALFTVIGLNLAGVFEFGRMLPSSVTSMEARHPVANSLLSGVLAVAVASPCTAPFMGASLGLAMALPAWQALAVFAALGLGMALPYLLASWLPGVARLLPRPGAWMDTLRKFLAFPMFGTVVWLLWVLGQQSGVDGAGALLALLVVLALLLWSLGLTGRTRVALTGLSLAFGAFMLWSFGPMVTRAEAAPAAAASTVGARWQRWSPADVQQTLAEGRPVFVDFTAAWCVTCQYNKKTTLANEAVLRALDDARVQTFRADWTRRDPQITAELQKLGRAGVPVYVLQAPGKAPIVLSEVISAGDVQDALARLAPG</sequence>
<feature type="transmembrane region" description="Helical" evidence="8">
    <location>
        <begin position="356"/>
        <end position="381"/>
    </location>
</feature>
<dbReference type="SUPFAM" id="SSF52833">
    <property type="entry name" value="Thioredoxin-like"/>
    <property type="match status" value="1"/>
</dbReference>
<dbReference type="InterPro" id="IPR013766">
    <property type="entry name" value="Thioredoxin_domain"/>
</dbReference>
<dbReference type="PANTHER" id="PTHR32234:SF3">
    <property type="entry name" value="SUPPRESSION OF COPPER SENSITIVITY PROTEIN"/>
    <property type="match status" value="1"/>
</dbReference>
<feature type="chain" id="PRO_5015639981" evidence="9">
    <location>
        <begin position="29"/>
        <end position="757"/>
    </location>
</feature>
<accession>A0A2S0MBJ2</accession>
<dbReference type="GO" id="GO:0015035">
    <property type="term" value="F:protein-disulfide reductase activity"/>
    <property type="evidence" value="ECO:0007669"/>
    <property type="project" value="TreeGrafter"/>
</dbReference>
<evidence type="ECO:0000256" key="3">
    <source>
        <dbReference type="ARBA" id="ARBA00022692"/>
    </source>
</evidence>
<dbReference type="EMBL" id="CP027666">
    <property type="protein sequence ID" value="AVO33272.1"/>
    <property type="molecule type" value="Genomic_DNA"/>
</dbReference>
<evidence type="ECO:0000256" key="7">
    <source>
        <dbReference type="ARBA" id="ARBA00023284"/>
    </source>
</evidence>
<evidence type="ECO:0000256" key="9">
    <source>
        <dbReference type="SAM" id="SignalP"/>
    </source>
</evidence>
<dbReference type="PROSITE" id="PS51352">
    <property type="entry name" value="THIOREDOXIN_2"/>
    <property type="match status" value="1"/>
</dbReference>
<dbReference type="PROSITE" id="PS00194">
    <property type="entry name" value="THIOREDOXIN_1"/>
    <property type="match status" value="1"/>
</dbReference>
<evidence type="ECO:0000313" key="11">
    <source>
        <dbReference type="EMBL" id="AVO33272.1"/>
    </source>
</evidence>
<protein>
    <submittedName>
        <fullName evidence="11">Protein-disulfide reductase</fullName>
    </submittedName>
</protein>
<comment type="subcellular location">
    <subcellularLocation>
        <location evidence="1">Cell membrane</location>
        <topology evidence="1">Multi-pass membrane protein</topology>
    </subcellularLocation>
</comment>
<dbReference type="InterPro" id="IPR017937">
    <property type="entry name" value="Thioredoxin_CS"/>
</dbReference>
<dbReference type="Gene3D" id="3.40.30.10">
    <property type="entry name" value="Glutaredoxin"/>
    <property type="match status" value="1"/>
</dbReference>
<evidence type="ECO:0000259" key="10">
    <source>
        <dbReference type="PROSITE" id="PS51352"/>
    </source>
</evidence>
<dbReference type="Proteomes" id="UP000239709">
    <property type="component" value="Chromosome"/>
</dbReference>
<keyword evidence="4" id="KW-0201">Cytochrome c-type biogenesis</keyword>
<dbReference type="Pfam" id="PF11412">
    <property type="entry name" value="DsbD_N"/>
    <property type="match status" value="1"/>
</dbReference>
<dbReference type="Pfam" id="PF02683">
    <property type="entry name" value="DsbD_TM"/>
    <property type="match status" value="1"/>
</dbReference>
<keyword evidence="6 8" id="KW-0472">Membrane</keyword>
<feature type="transmembrane region" description="Helical" evidence="8">
    <location>
        <begin position="482"/>
        <end position="506"/>
    </location>
</feature>
<feature type="transmembrane region" description="Helical" evidence="8">
    <location>
        <begin position="556"/>
        <end position="574"/>
    </location>
</feature>
<proteinExistence type="predicted"/>
<evidence type="ECO:0000256" key="2">
    <source>
        <dbReference type="ARBA" id="ARBA00022475"/>
    </source>
</evidence>
<keyword evidence="3 8" id="KW-0812">Transmembrane</keyword>
<dbReference type="GO" id="GO:0005886">
    <property type="term" value="C:plasma membrane"/>
    <property type="evidence" value="ECO:0007669"/>
    <property type="project" value="UniProtKB-SubCell"/>
</dbReference>
<evidence type="ECO:0000256" key="6">
    <source>
        <dbReference type="ARBA" id="ARBA00023136"/>
    </source>
</evidence>
<evidence type="ECO:0000256" key="4">
    <source>
        <dbReference type="ARBA" id="ARBA00022748"/>
    </source>
</evidence>
<dbReference type="CDD" id="cd02953">
    <property type="entry name" value="DsbDgamma"/>
    <property type="match status" value="1"/>
</dbReference>
<name>A0A2S0MBJ2_9BURK</name>
<keyword evidence="2" id="KW-1003">Cell membrane</keyword>
<evidence type="ECO:0000313" key="12">
    <source>
        <dbReference type="Proteomes" id="UP000239709"/>
    </source>
</evidence>
<dbReference type="InterPro" id="IPR028250">
    <property type="entry name" value="DsbDN"/>
</dbReference>
<organism evidence="11 12">
    <name type="scientific">Ottowia oryzae</name>
    <dbReference type="NCBI Taxonomy" id="2109914"/>
    <lineage>
        <taxon>Bacteria</taxon>
        <taxon>Pseudomonadati</taxon>
        <taxon>Pseudomonadota</taxon>
        <taxon>Betaproteobacteria</taxon>
        <taxon>Burkholderiales</taxon>
        <taxon>Comamonadaceae</taxon>
        <taxon>Ottowia</taxon>
    </lineage>
</organism>
<reference evidence="11 12" key="1">
    <citation type="submission" date="2018-03" db="EMBL/GenBank/DDBJ databases">
        <title>Genome sequencing of Ottowia sp.</title>
        <authorList>
            <person name="Kim S.-J."/>
            <person name="Heo J."/>
            <person name="Kwon S.-W."/>
        </authorList>
    </citation>
    <scope>NUCLEOTIDE SEQUENCE [LARGE SCALE GENOMIC DNA]</scope>
    <source>
        <strain evidence="11 12">KADR8-3</strain>
    </source>
</reference>